<dbReference type="EMBL" id="DYTS01000228">
    <property type="protein sequence ID" value="HJH19585.1"/>
    <property type="molecule type" value="Genomic_DNA"/>
</dbReference>
<reference evidence="1" key="1">
    <citation type="journal article" date="2021" name="PeerJ">
        <title>Extensive microbial diversity within the chicken gut microbiome revealed by metagenomics and culture.</title>
        <authorList>
            <person name="Gilroy R."/>
            <person name="Ravi A."/>
            <person name="Getino M."/>
            <person name="Pursley I."/>
            <person name="Horton D.L."/>
            <person name="Alikhan N.F."/>
            <person name="Baker D."/>
            <person name="Gharbi K."/>
            <person name="Hall N."/>
            <person name="Watson M."/>
            <person name="Adriaenssens E.M."/>
            <person name="Foster-Nyarko E."/>
            <person name="Jarju S."/>
            <person name="Secka A."/>
            <person name="Antonio M."/>
            <person name="Oren A."/>
            <person name="Chaudhuri R.R."/>
            <person name="La Ragione R."/>
            <person name="Hildebrand F."/>
            <person name="Pallen M.J."/>
        </authorList>
    </citation>
    <scope>NUCLEOTIDE SEQUENCE</scope>
    <source>
        <strain evidence="1">ChiSjej2B20-17149</strain>
    </source>
</reference>
<sequence>MSVFNQIGRCCECGAEFPLHTATQRFLDVCPTESEIELDLCPECGSYSVEDAAMCLGSEDAVEDTCTVVFRLSKTQMSGGEFLYALACRTEGWAGVEVLRVQLPDQCYEAAIAEVQGHD</sequence>
<organism evidence="1 2">
    <name type="scientific">Pseudomonas lactis</name>
    <dbReference type="NCBI Taxonomy" id="1615674"/>
    <lineage>
        <taxon>Bacteria</taxon>
        <taxon>Pseudomonadati</taxon>
        <taxon>Pseudomonadota</taxon>
        <taxon>Gammaproteobacteria</taxon>
        <taxon>Pseudomonadales</taxon>
        <taxon>Pseudomonadaceae</taxon>
        <taxon>Pseudomonas</taxon>
    </lineage>
</organism>
<comment type="caution">
    <text evidence="1">The sequence shown here is derived from an EMBL/GenBank/DDBJ whole genome shotgun (WGS) entry which is preliminary data.</text>
</comment>
<dbReference type="Proteomes" id="UP000752172">
    <property type="component" value="Unassembled WGS sequence"/>
</dbReference>
<proteinExistence type="predicted"/>
<evidence type="ECO:0000313" key="1">
    <source>
        <dbReference type="EMBL" id="HJH19585.1"/>
    </source>
</evidence>
<name>A0A921NJC4_9PSED</name>
<gene>
    <name evidence="1" type="ORF">K8W20_12820</name>
</gene>
<dbReference type="RefSeq" id="WP_164365799.1">
    <property type="nucleotide sequence ID" value="NZ_DYTS01000228.1"/>
</dbReference>
<dbReference type="AlphaFoldDB" id="A0A921NJC4"/>
<protein>
    <submittedName>
        <fullName evidence="1">Uncharacterized protein</fullName>
    </submittedName>
</protein>
<accession>A0A921NJC4</accession>
<reference evidence="1" key="2">
    <citation type="submission" date="2021-09" db="EMBL/GenBank/DDBJ databases">
        <authorList>
            <person name="Gilroy R."/>
        </authorList>
    </citation>
    <scope>NUCLEOTIDE SEQUENCE</scope>
    <source>
        <strain evidence="1">ChiSjej2B20-17149</strain>
    </source>
</reference>
<evidence type="ECO:0000313" key="2">
    <source>
        <dbReference type="Proteomes" id="UP000752172"/>
    </source>
</evidence>